<sequence length="559" mass="59573">MSRLSSGPQVAKPAGPHRGPERMLSLWCPDWAVVAWGVPSDQPSVVLAANRVVAANQAARRDGVAIGLRRREAQARCPEVRLLDRDPAREARAFEPVVRALDAVTPRIELHRPGRASFPAGPPARHLGGDEELVTRVLQLTTEAMSDGSKLFEGAVRVGVAEGAFAARTAARRAVDGPLIVRPGTTPAFLAELPVAQLRRDDARREELVDLLERLGLRTLGAFAALDPADVAGRFGAAGLDAWRLAWGDDDVPTDAVEPPVDLRVMRELDPPAERVDAAAFVVRALAEEFHGALTARGLACESVVVIAETEHGERIERCWRHEGVLSATGVAQRLRWQLEGWLSGRGAGGSPAHRVPLAERLQGGVVRLELVPDRVVAATGRQLGFWGGRDSASERARRALARVEGLLGADAVLMLEPAGGRAPGEGVALVPYDTRLDGGAAAGVPARSSTPSPWPGRLPAPAPAVVHDPPLPTRVIDGEGRLVGVSGRGQLSAPPQAAEVGGVRLEITAWAGPWPIDERWWDATEGRRRARIQAVTADGVARLYTVEAGHWGVEATYD</sequence>
<feature type="domain" description="UmuC" evidence="5">
    <location>
        <begin position="41"/>
        <end position="137"/>
    </location>
</feature>
<dbReference type="Gene3D" id="3.30.70.270">
    <property type="match status" value="1"/>
</dbReference>
<name>R4Z4M6_9ACTN</name>
<dbReference type="STRING" id="1229780.BN381_80180"/>
<feature type="region of interest" description="Disordered" evidence="4">
    <location>
        <begin position="1"/>
        <end position="20"/>
    </location>
</feature>
<dbReference type="eggNOG" id="COG0389">
    <property type="taxonomic scope" value="Bacteria"/>
</dbReference>
<comment type="function">
    <text evidence="3">Poorly processive, error-prone DNA polymerase involved in untargeted mutagenesis. Copies undamaged DNA at stalled replication forks, which arise in vivo from mismatched or misaligned primer ends. These misaligned primers can be extended by PolIV. Exhibits no 3'-5' exonuclease (proofreading) activity. May be involved in translesional synthesis, in conjunction with the beta clamp from PolIII.</text>
</comment>
<keyword evidence="7" id="KW-1185">Reference proteome</keyword>
<dbReference type="GO" id="GO:0006281">
    <property type="term" value="P:DNA repair"/>
    <property type="evidence" value="ECO:0007669"/>
    <property type="project" value="InterPro"/>
</dbReference>
<evidence type="ECO:0000313" key="6">
    <source>
        <dbReference type="EMBL" id="CCM65650.1"/>
    </source>
</evidence>
<organism evidence="6 7">
    <name type="scientific">Candidatus Neomicrothrix parvicella RN1</name>
    <dbReference type="NCBI Taxonomy" id="1229780"/>
    <lineage>
        <taxon>Bacteria</taxon>
        <taxon>Bacillati</taxon>
        <taxon>Actinomycetota</taxon>
        <taxon>Acidimicrobiia</taxon>
        <taxon>Acidimicrobiales</taxon>
        <taxon>Microthrixaceae</taxon>
        <taxon>Candidatus Neomicrothrix</taxon>
    </lineage>
</organism>
<gene>
    <name evidence="6" type="ORF">BN381_80180</name>
</gene>
<proteinExistence type="inferred from homology"/>
<dbReference type="InterPro" id="IPR043502">
    <property type="entry name" value="DNA/RNA_pol_sf"/>
</dbReference>
<dbReference type="InterPro" id="IPR050356">
    <property type="entry name" value="SulA_CellDiv_inhibitor"/>
</dbReference>
<dbReference type="HOGENOM" id="CLU_026357_0_0_11"/>
<evidence type="ECO:0000256" key="4">
    <source>
        <dbReference type="SAM" id="MobiDB-lite"/>
    </source>
</evidence>
<reference evidence="6 7" key="1">
    <citation type="journal article" date="2013" name="ISME J.">
        <title>Metabolic model for the filamentous 'Candidatus Microthrix parvicella' based on genomic and metagenomic analyses.</title>
        <authorList>
            <person name="Jon McIlroy S."/>
            <person name="Kristiansen R."/>
            <person name="Albertsen M."/>
            <person name="Michael Karst S."/>
            <person name="Rossetti S."/>
            <person name="Lund Nielsen J."/>
            <person name="Tandoi V."/>
            <person name="James Seviour R."/>
            <person name="Nielsen P.H."/>
        </authorList>
    </citation>
    <scope>NUCLEOTIDE SEQUENCE [LARGE SCALE GENOMIC DNA]</scope>
    <source>
        <strain evidence="6 7">RN1</strain>
    </source>
</reference>
<keyword evidence="2" id="KW-0227">DNA damage</keyword>
<protein>
    <recommendedName>
        <fullName evidence="5">UmuC domain-containing protein</fullName>
    </recommendedName>
</protein>
<dbReference type="AlphaFoldDB" id="R4Z4M6"/>
<evidence type="ECO:0000256" key="3">
    <source>
        <dbReference type="ARBA" id="ARBA00025589"/>
    </source>
</evidence>
<comment type="similarity">
    <text evidence="1">Belongs to the DNA polymerase type-Y family.</text>
</comment>
<dbReference type="PANTHER" id="PTHR35369:SF2">
    <property type="entry name" value="BLR3025 PROTEIN"/>
    <property type="match status" value="1"/>
</dbReference>
<dbReference type="SUPFAM" id="SSF56672">
    <property type="entry name" value="DNA/RNA polymerases"/>
    <property type="match status" value="1"/>
</dbReference>
<dbReference type="Proteomes" id="UP000018291">
    <property type="component" value="Unassembled WGS sequence"/>
</dbReference>
<dbReference type="OrthoDB" id="5244088at2"/>
<dbReference type="Pfam" id="PF00817">
    <property type="entry name" value="IMS"/>
    <property type="match status" value="1"/>
</dbReference>
<evidence type="ECO:0000259" key="5">
    <source>
        <dbReference type="Pfam" id="PF00817"/>
    </source>
</evidence>
<evidence type="ECO:0000313" key="7">
    <source>
        <dbReference type="Proteomes" id="UP000018291"/>
    </source>
</evidence>
<evidence type="ECO:0000256" key="2">
    <source>
        <dbReference type="ARBA" id="ARBA00022763"/>
    </source>
</evidence>
<dbReference type="InterPro" id="IPR001126">
    <property type="entry name" value="UmuC"/>
</dbReference>
<dbReference type="InterPro" id="IPR043128">
    <property type="entry name" value="Rev_trsase/Diguanyl_cyclase"/>
</dbReference>
<dbReference type="PANTHER" id="PTHR35369">
    <property type="entry name" value="BLR3025 PROTEIN-RELATED"/>
    <property type="match status" value="1"/>
</dbReference>
<accession>R4Z4M6</accession>
<comment type="caution">
    <text evidence="6">The sequence shown here is derived from an EMBL/GenBank/DDBJ whole genome shotgun (WGS) entry which is preliminary data.</text>
</comment>
<dbReference type="EMBL" id="CANL01000078">
    <property type="protein sequence ID" value="CCM65650.1"/>
    <property type="molecule type" value="Genomic_DNA"/>
</dbReference>
<evidence type="ECO:0000256" key="1">
    <source>
        <dbReference type="ARBA" id="ARBA00010945"/>
    </source>
</evidence>
<dbReference type="Gene3D" id="3.40.1170.60">
    <property type="match status" value="1"/>
</dbReference>
<dbReference type="CDD" id="cd03468">
    <property type="entry name" value="PolY_like"/>
    <property type="match status" value="1"/>
</dbReference>